<evidence type="ECO:0000313" key="2">
    <source>
        <dbReference type="EMBL" id="PCI77917.1"/>
    </source>
</evidence>
<gene>
    <name evidence="2" type="ORF">COB21_02355</name>
</gene>
<dbReference type="Proteomes" id="UP000218775">
    <property type="component" value="Unassembled WGS sequence"/>
</dbReference>
<protein>
    <submittedName>
        <fullName evidence="2">Uncharacterized protein</fullName>
    </submittedName>
</protein>
<feature type="compositionally biased region" description="Polar residues" evidence="1">
    <location>
        <begin position="1"/>
        <end position="10"/>
    </location>
</feature>
<accession>A0A2A4X7A1</accession>
<feature type="region of interest" description="Disordered" evidence="1">
    <location>
        <begin position="1"/>
        <end position="34"/>
    </location>
</feature>
<reference evidence="3" key="1">
    <citation type="submission" date="2017-08" db="EMBL/GenBank/DDBJ databases">
        <title>A dynamic microbial community with high functional redundancy inhabits the cold, oxic subseafloor aquifer.</title>
        <authorList>
            <person name="Tully B.J."/>
            <person name="Wheat C.G."/>
            <person name="Glazer B.T."/>
            <person name="Huber J.A."/>
        </authorList>
    </citation>
    <scope>NUCLEOTIDE SEQUENCE [LARGE SCALE GENOMIC DNA]</scope>
</reference>
<proteinExistence type="predicted"/>
<evidence type="ECO:0000313" key="3">
    <source>
        <dbReference type="Proteomes" id="UP000218775"/>
    </source>
</evidence>
<organism evidence="2 3">
    <name type="scientific">Aerophobetes bacterium</name>
    <dbReference type="NCBI Taxonomy" id="2030807"/>
    <lineage>
        <taxon>Bacteria</taxon>
        <taxon>Candidatus Aerophobota</taxon>
    </lineage>
</organism>
<comment type="caution">
    <text evidence="2">The sequence shown here is derived from an EMBL/GenBank/DDBJ whole genome shotgun (WGS) entry which is preliminary data.</text>
</comment>
<dbReference type="EMBL" id="NVUK01000011">
    <property type="protein sequence ID" value="PCI77917.1"/>
    <property type="molecule type" value="Genomic_DNA"/>
</dbReference>
<dbReference type="AlphaFoldDB" id="A0A2A4X7A1"/>
<evidence type="ECO:0000256" key="1">
    <source>
        <dbReference type="SAM" id="MobiDB-lite"/>
    </source>
</evidence>
<sequence length="299" mass="32840">MSVVNNQTRGISPAEQKGSVGHDREESKVNTSVSKVGQTAIKQAAAMATRAPVSEFEFEYDAGLVAANTIEYDVNNPGEKFFSKEFTAKLFSPDDAMTQDQEVLKYCHDLKSVILAEATLVEQISGSPGTHYMETRNEKGKRVLSTQGAEYYKAKEDRIIGALAEEAYHYKVDEQNVLGLIPKTGAGAKAAHLLLHRSADGNRIAEVCLTQFKAATPEEKKAKIENFEVGATQFKAEVSRKKQAKTESLVQQGYHYNVGPRGINVYPKEGARAEAARATLERTLTPPDVRNICENLLKS</sequence>
<name>A0A2A4X7A1_UNCAE</name>